<protein>
    <recommendedName>
        <fullName evidence="4">Aminotransferase yhxA</fullName>
    </recommendedName>
</protein>
<evidence type="ECO:0000313" key="3">
    <source>
        <dbReference type="Proteomes" id="UP001519343"/>
    </source>
</evidence>
<proteinExistence type="predicted"/>
<organism evidence="2 3">
    <name type="scientific">Ammoniphilus resinae</name>
    <dbReference type="NCBI Taxonomy" id="861532"/>
    <lineage>
        <taxon>Bacteria</taxon>
        <taxon>Bacillati</taxon>
        <taxon>Bacillota</taxon>
        <taxon>Bacilli</taxon>
        <taxon>Bacillales</taxon>
        <taxon>Paenibacillaceae</taxon>
        <taxon>Aneurinibacillus group</taxon>
        <taxon>Ammoniphilus</taxon>
    </lineage>
</organism>
<feature type="region of interest" description="Disordered" evidence="1">
    <location>
        <begin position="85"/>
        <end position="106"/>
    </location>
</feature>
<dbReference type="PROSITE" id="PS51257">
    <property type="entry name" value="PROKAR_LIPOPROTEIN"/>
    <property type="match status" value="1"/>
</dbReference>
<evidence type="ECO:0000313" key="2">
    <source>
        <dbReference type="EMBL" id="MBP1934687.1"/>
    </source>
</evidence>
<dbReference type="EMBL" id="JAGGKT010000025">
    <property type="protein sequence ID" value="MBP1934687.1"/>
    <property type="molecule type" value="Genomic_DNA"/>
</dbReference>
<accession>A0ABS4GXC6</accession>
<dbReference type="Proteomes" id="UP001519343">
    <property type="component" value="Unassembled WGS sequence"/>
</dbReference>
<comment type="caution">
    <text evidence="2">The sequence shown here is derived from an EMBL/GenBank/DDBJ whole genome shotgun (WGS) entry which is preliminary data.</text>
</comment>
<sequence>MGKTGKVMAGISTTVLALGLAGCGSNPPGPPPNDPSCRDWEWDSDDGVWVCDDRSSSHSGSYYHGGRYYKSKSSLQHSSAYKSYKSSSSFKGSSGFGSGSKSFFGG</sequence>
<reference evidence="2 3" key="1">
    <citation type="submission" date="2021-03" db="EMBL/GenBank/DDBJ databases">
        <title>Genomic Encyclopedia of Type Strains, Phase IV (KMG-IV): sequencing the most valuable type-strain genomes for metagenomic binning, comparative biology and taxonomic classification.</title>
        <authorList>
            <person name="Goeker M."/>
        </authorList>
    </citation>
    <scope>NUCLEOTIDE SEQUENCE [LARGE SCALE GENOMIC DNA]</scope>
    <source>
        <strain evidence="2 3">DSM 24738</strain>
    </source>
</reference>
<keyword evidence="3" id="KW-1185">Reference proteome</keyword>
<name>A0ABS4GXC6_9BACL</name>
<feature type="compositionally biased region" description="Gly residues" evidence="1">
    <location>
        <begin position="94"/>
        <end position="106"/>
    </location>
</feature>
<evidence type="ECO:0008006" key="4">
    <source>
        <dbReference type="Google" id="ProtNLM"/>
    </source>
</evidence>
<evidence type="ECO:0000256" key="1">
    <source>
        <dbReference type="SAM" id="MobiDB-lite"/>
    </source>
</evidence>
<gene>
    <name evidence="2" type="ORF">J2Z37_004707</name>
</gene>